<dbReference type="STRING" id="61595.SAMN05421644_1596"/>
<evidence type="ECO:0000313" key="3">
    <source>
        <dbReference type="Proteomes" id="UP000198672"/>
    </source>
</evidence>
<keyword evidence="1" id="KW-0472">Membrane</keyword>
<accession>A0A1H3JJC2</accession>
<keyword evidence="3" id="KW-1185">Reference proteome</keyword>
<feature type="transmembrane region" description="Helical" evidence="1">
    <location>
        <begin position="6"/>
        <end position="29"/>
    </location>
</feature>
<gene>
    <name evidence="2" type="ORF">SAMN05421644_1596</name>
</gene>
<evidence type="ECO:0000313" key="2">
    <source>
        <dbReference type="EMBL" id="SDY39615.1"/>
    </source>
</evidence>
<organism evidence="2 3">
    <name type="scientific">Allochromatium warmingii</name>
    <name type="common">Chromatium warmingii</name>
    <dbReference type="NCBI Taxonomy" id="61595"/>
    <lineage>
        <taxon>Bacteria</taxon>
        <taxon>Pseudomonadati</taxon>
        <taxon>Pseudomonadota</taxon>
        <taxon>Gammaproteobacteria</taxon>
        <taxon>Chromatiales</taxon>
        <taxon>Chromatiaceae</taxon>
        <taxon>Allochromatium</taxon>
    </lineage>
</organism>
<dbReference type="Proteomes" id="UP000198672">
    <property type="component" value="Unassembled WGS sequence"/>
</dbReference>
<dbReference type="RefSeq" id="WP_091335277.1">
    <property type="nucleotide sequence ID" value="NZ_FNOW01000059.1"/>
</dbReference>
<keyword evidence="1" id="KW-0812">Transmembrane</keyword>
<keyword evidence="1" id="KW-1133">Transmembrane helix</keyword>
<name>A0A1H3JJC2_ALLWA</name>
<dbReference type="OrthoDB" id="5772666at2"/>
<proteinExistence type="predicted"/>
<dbReference type="AlphaFoldDB" id="A0A1H3JJC2"/>
<feature type="transmembrane region" description="Helical" evidence="1">
    <location>
        <begin position="61"/>
        <end position="80"/>
    </location>
</feature>
<feature type="transmembrane region" description="Helical" evidence="1">
    <location>
        <begin position="36"/>
        <end position="55"/>
    </location>
</feature>
<dbReference type="EMBL" id="FNOW01000059">
    <property type="protein sequence ID" value="SDY39615.1"/>
    <property type="molecule type" value="Genomic_DNA"/>
</dbReference>
<protein>
    <submittedName>
        <fullName evidence="2">Uncharacterized protein</fullName>
    </submittedName>
</protein>
<sequence length="96" mass="10586">MSEFFTSAHAIDLVLLLIGLEALGLIVLWRKRLCPLSPASTLLILAPGTCLLLASRAALAGAAWSVISLLFLVALIIHLIDLRQRWRERQQSNQRG</sequence>
<reference evidence="3" key="1">
    <citation type="submission" date="2016-10" db="EMBL/GenBank/DDBJ databases">
        <authorList>
            <person name="Varghese N."/>
            <person name="Submissions S."/>
        </authorList>
    </citation>
    <scope>NUCLEOTIDE SEQUENCE [LARGE SCALE GENOMIC DNA]</scope>
    <source>
        <strain evidence="3">DSM 173</strain>
    </source>
</reference>
<evidence type="ECO:0000256" key="1">
    <source>
        <dbReference type="SAM" id="Phobius"/>
    </source>
</evidence>